<comment type="caution">
    <text evidence="7">The sequence shown here is derived from an EMBL/GenBank/DDBJ whole genome shotgun (WGS) entry which is preliminary data.</text>
</comment>
<evidence type="ECO:0000256" key="2">
    <source>
        <dbReference type="ARBA" id="ARBA00022980"/>
    </source>
</evidence>
<keyword evidence="3 6" id="KW-0687">Ribonucleoprotein</keyword>
<dbReference type="SUPFAM" id="SSF54995">
    <property type="entry name" value="Ribosomal protein S6"/>
    <property type="match status" value="1"/>
</dbReference>
<dbReference type="CDD" id="cd00473">
    <property type="entry name" value="bS6"/>
    <property type="match status" value="1"/>
</dbReference>
<dbReference type="HAMAP" id="MF_00360">
    <property type="entry name" value="Ribosomal_bS6"/>
    <property type="match status" value="1"/>
</dbReference>
<dbReference type="AlphaFoldDB" id="A0A921DRC1"/>
<dbReference type="PANTHER" id="PTHR21011:SF1">
    <property type="entry name" value="SMALL RIBOSOMAL SUBUNIT PROTEIN BS6M"/>
    <property type="match status" value="1"/>
</dbReference>
<organism evidence="7 8">
    <name type="scientific">Mailhella massiliensis</name>
    <dbReference type="NCBI Taxonomy" id="1903261"/>
    <lineage>
        <taxon>Bacteria</taxon>
        <taxon>Pseudomonadati</taxon>
        <taxon>Thermodesulfobacteriota</taxon>
        <taxon>Desulfovibrionia</taxon>
        <taxon>Desulfovibrionales</taxon>
        <taxon>Desulfovibrionaceae</taxon>
        <taxon>Mailhella</taxon>
    </lineage>
</organism>
<dbReference type="InterPro" id="IPR000529">
    <property type="entry name" value="Ribosomal_bS6"/>
</dbReference>
<reference evidence="7" key="1">
    <citation type="journal article" date="2021" name="PeerJ">
        <title>Extensive microbial diversity within the chicken gut microbiome revealed by metagenomics and culture.</title>
        <authorList>
            <person name="Gilroy R."/>
            <person name="Ravi A."/>
            <person name="Getino M."/>
            <person name="Pursley I."/>
            <person name="Horton D.L."/>
            <person name="Alikhan N.F."/>
            <person name="Baker D."/>
            <person name="Gharbi K."/>
            <person name="Hall N."/>
            <person name="Watson M."/>
            <person name="Adriaenssens E.M."/>
            <person name="Foster-Nyarko E."/>
            <person name="Jarju S."/>
            <person name="Secka A."/>
            <person name="Antonio M."/>
            <person name="Oren A."/>
            <person name="Chaudhuri R.R."/>
            <person name="La Ragione R."/>
            <person name="Hildebrand F."/>
            <person name="Pallen M.J."/>
        </authorList>
    </citation>
    <scope>NUCLEOTIDE SEQUENCE</scope>
    <source>
        <strain evidence="7">ChiGjej2B2-19336</strain>
    </source>
</reference>
<evidence type="ECO:0000256" key="5">
    <source>
        <dbReference type="ARBA" id="ARBA00035294"/>
    </source>
</evidence>
<dbReference type="InterPro" id="IPR035980">
    <property type="entry name" value="Ribosomal_bS6_sf"/>
</dbReference>
<accession>A0A921DRC1</accession>
<dbReference type="InterPro" id="IPR014717">
    <property type="entry name" value="Transl_elong_EF1B/ribsomal_bS6"/>
</dbReference>
<dbReference type="Proteomes" id="UP000698963">
    <property type="component" value="Unassembled WGS sequence"/>
</dbReference>
<keyword evidence="6" id="KW-0694">RNA-binding</keyword>
<dbReference type="NCBIfam" id="TIGR00166">
    <property type="entry name" value="S6"/>
    <property type="match status" value="1"/>
</dbReference>
<evidence type="ECO:0000256" key="6">
    <source>
        <dbReference type="HAMAP-Rule" id="MF_00360"/>
    </source>
</evidence>
<keyword evidence="2 6" id="KW-0689">Ribosomal protein</keyword>
<dbReference type="InterPro" id="IPR020814">
    <property type="entry name" value="Ribosomal_S6_plastid/chlpt"/>
</dbReference>
<sequence length="104" mass="11977">MRKMETLLLLSPELSVEERETILKTLDEVIAREGGKMLLVDQWGMRDLAYPVRKQMRGFYVRLEYAAPSQLVAELERIIRITDGVFKFMTVKLADSVEATEEVA</sequence>
<dbReference type="GO" id="GO:0005737">
    <property type="term" value="C:cytoplasm"/>
    <property type="evidence" value="ECO:0007669"/>
    <property type="project" value="UniProtKB-ARBA"/>
</dbReference>
<evidence type="ECO:0000313" key="7">
    <source>
        <dbReference type="EMBL" id="HJD97535.1"/>
    </source>
</evidence>
<evidence type="ECO:0000256" key="3">
    <source>
        <dbReference type="ARBA" id="ARBA00023274"/>
    </source>
</evidence>
<dbReference type="GO" id="GO:0006412">
    <property type="term" value="P:translation"/>
    <property type="evidence" value="ECO:0007669"/>
    <property type="project" value="UniProtKB-UniRule"/>
</dbReference>
<comment type="similarity">
    <text evidence="1 6">Belongs to the bacterial ribosomal protein bS6 family.</text>
</comment>
<gene>
    <name evidence="6 7" type="primary">rpsF</name>
    <name evidence="7" type="ORF">K8W16_07805</name>
</gene>
<dbReference type="Gene3D" id="3.30.70.60">
    <property type="match status" value="1"/>
</dbReference>
<dbReference type="GO" id="GO:1990904">
    <property type="term" value="C:ribonucleoprotein complex"/>
    <property type="evidence" value="ECO:0007669"/>
    <property type="project" value="UniProtKB-KW"/>
</dbReference>
<dbReference type="GO" id="GO:0005840">
    <property type="term" value="C:ribosome"/>
    <property type="evidence" value="ECO:0007669"/>
    <property type="project" value="UniProtKB-KW"/>
</dbReference>
<dbReference type="Pfam" id="PF01250">
    <property type="entry name" value="Ribosomal_S6"/>
    <property type="match status" value="1"/>
</dbReference>
<dbReference type="RefSeq" id="WP_304122585.1">
    <property type="nucleotide sequence ID" value="NZ_DYZA01000156.1"/>
</dbReference>
<evidence type="ECO:0000256" key="4">
    <source>
        <dbReference type="ARBA" id="ARBA00035104"/>
    </source>
</evidence>
<name>A0A921DRC1_9BACT</name>
<dbReference type="GO" id="GO:0070181">
    <property type="term" value="F:small ribosomal subunit rRNA binding"/>
    <property type="evidence" value="ECO:0007669"/>
    <property type="project" value="TreeGrafter"/>
</dbReference>
<dbReference type="PANTHER" id="PTHR21011">
    <property type="entry name" value="MITOCHONDRIAL 28S RIBOSOMAL PROTEIN S6"/>
    <property type="match status" value="1"/>
</dbReference>
<comment type="function">
    <text evidence="4 6">Binds together with bS18 to 16S ribosomal RNA.</text>
</comment>
<evidence type="ECO:0000313" key="8">
    <source>
        <dbReference type="Proteomes" id="UP000698963"/>
    </source>
</evidence>
<proteinExistence type="inferred from homology"/>
<dbReference type="EMBL" id="DYZA01000156">
    <property type="protein sequence ID" value="HJD97535.1"/>
    <property type="molecule type" value="Genomic_DNA"/>
</dbReference>
<evidence type="ECO:0000256" key="1">
    <source>
        <dbReference type="ARBA" id="ARBA00009512"/>
    </source>
</evidence>
<dbReference type="GO" id="GO:0003735">
    <property type="term" value="F:structural constituent of ribosome"/>
    <property type="evidence" value="ECO:0007669"/>
    <property type="project" value="InterPro"/>
</dbReference>
<keyword evidence="6" id="KW-0699">rRNA-binding</keyword>
<protein>
    <recommendedName>
        <fullName evidence="5 6">Small ribosomal subunit protein bS6</fullName>
    </recommendedName>
</protein>
<reference evidence="7" key="2">
    <citation type="submission" date="2021-09" db="EMBL/GenBank/DDBJ databases">
        <authorList>
            <person name="Gilroy R."/>
        </authorList>
    </citation>
    <scope>NUCLEOTIDE SEQUENCE</scope>
    <source>
        <strain evidence="7">ChiGjej2B2-19336</strain>
    </source>
</reference>